<organism evidence="1 2">
    <name type="scientific">Streptosporangium lutulentum</name>
    <dbReference type="NCBI Taxonomy" id="1461250"/>
    <lineage>
        <taxon>Bacteria</taxon>
        <taxon>Bacillati</taxon>
        <taxon>Actinomycetota</taxon>
        <taxon>Actinomycetes</taxon>
        <taxon>Streptosporangiales</taxon>
        <taxon>Streptosporangiaceae</taxon>
        <taxon>Streptosporangium</taxon>
    </lineage>
</organism>
<protein>
    <submittedName>
        <fullName evidence="1">Transcription elongation factor Elf1</fullName>
    </submittedName>
</protein>
<dbReference type="Proteomes" id="UP001225356">
    <property type="component" value="Unassembled WGS sequence"/>
</dbReference>
<evidence type="ECO:0000313" key="1">
    <source>
        <dbReference type="EMBL" id="MDP9847995.1"/>
    </source>
</evidence>
<comment type="caution">
    <text evidence="1">The sequence shown here is derived from an EMBL/GenBank/DDBJ whole genome shotgun (WGS) entry which is preliminary data.</text>
</comment>
<evidence type="ECO:0000313" key="2">
    <source>
        <dbReference type="Proteomes" id="UP001225356"/>
    </source>
</evidence>
<keyword evidence="2" id="KW-1185">Reference proteome</keyword>
<keyword evidence="1" id="KW-0648">Protein biosynthesis</keyword>
<dbReference type="RefSeq" id="WP_307565034.1">
    <property type="nucleotide sequence ID" value="NZ_JAUSQU010000001.1"/>
</dbReference>
<proteinExistence type="predicted"/>
<keyword evidence="1" id="KW-0251">Elongation factor</keyword>
<sequence>MGRFQCLDCEHEHHAATTCPRCRTQRGQVELCRSHGERHVHRCGTCRTLARSQSGL</sequence>
<gene>
    <name evidence="1" type="ORF">J2853_007206</name>
</gene>
<accession>A0ABT9QML0</accession>
<reference evidence="1 2" key="1">
    <citation type="submission" date="2023-07" db="EMBL/GenBank/DDBJ databases">
        <title>Sequencing the genomes of 1000 actinobacteria strains.</title>
        <authorList>
            <person name="Klenk H.-P."/>
        </authorList>
    </citation>
    <scope>NUCLEOTIDE SEQUENCE [LARGE SCALE GENOMIC DNA]</scope>
    <source>
        <strain evidence="1 2">DSM 46740</strain>
    </source>
</reference>
<name>A0ABT9QML0_9ACTN</name>
<dbReference type="EMBL" id="JAUSQU010000001">
    <property type="protein sequence ID" value="MDP9847995.1"/>
    <property type="molecule type" value="Genomic_DNA"/>
</dbReference>
<dbReference type="GO" id="GO:0003746">
    <property type="term" value="F:translation elongation factor activity"/>
    <property type="evidence" value="ECO:0007669"/>
    <property type="project" value="UniProtKB-KW"/>
</dbReference>